<dbReference type="KEGG" id="dfi:AXF13_07380"/>
<gene>
    <name evidence="6" type="ORF">AXF13_07380</name>
</gene>
<dbReference type="Proteomes" id="UP000069241">
    <property type="component" value="Chromosome"/>
</dbReference>
<evidence type="ECO:0000259" key="4">
    <source>
        <dbReference type="PROSITE" id="PS50902"/>
    </source>
</evidence>
<dbReference type="InterPro" id="IPR017896">
    <property type="entry name" value="4Fe4S_Fe-S-bd"/>
</dbReference>
<dbReference type="RefSeq" id="WP_062252254.1">
    <property type="nucleotide sequence ID" value="NZ_CP014229.1"/>
</dbReference>
<feature type="domain" description="4Fe-4S ferredoxin-type" evidence="5">
    <location>
        <begin position="181"/>
        <end position="209"/>
    </location>
</feature>
<dbReference type="InterPro" id="IPR008254">
    <property type="entry name" value="Flavodoxin/NO_synth"/>
</dbReference>
<dbReference type="InterPro" id="IPR017900">
    <property type="entry name" value="4Fe4S_Fe_S_CS"/>
</dbReference>
<evidence type="ECO:0000256" key="3">
    <source>
        <dbReference type="ARBA" id="ARBA00023014"/>
    </source>
</evidence>
<evidence type="ECO:0000256" key="1">
    <source>
        <dbReference type="ARBA" id="ARBA00022723"/>
    </source>
</evidence>
<feature type="domain" description="Flavodoxin-like" evidence="4">
    <location>
        <begin position="5"/>
        <end position="153"/>
    </location>
</feature>
<dbReference type="Gene3D" id="3.40.50.360">
    <property type="match status" value="1"/>
</dbReference>
<dbReference type="STRING" id="44742.AXF13_07380"/>
<organism evidence="6 7">
    <name type="scientific">Desulfovibrio fairfieldensis</name>
    <dbReference type="NCBI Taxonomy" id="44742"/>
    <lineage>
        <taxon>Bacteria</taxon>
        <taxon>Pseudomonadati</taxon>
        <taxon>Thermodesulfobacteriota</taxon>
        <taxon>Desulfovibrionia</taxon>
        <taxon>Desulfovibrionales</taxon>
        <taxon>Desulfovibrionaceae</taxon>
        <taxon>Desulfovibrio</taxon>
    </lineage>
</organism>
<dbReference type="PROSITE" id="PS51379">
    <property type="entry name" value="4FE4S_FER_2"/>
    <property type="match status" value="2"/>
</dbReference>
<dbReference type="PROSITE" id="PS50902">
    <property type="entry name" value="FLAVODOXIN_LIKE"/>
    <property type="match status" value="1"/>
</dbReference>
<keyword evidence="7" id="KW-1185">Reference proteome</keyword>
<dbReference type="PROSITE" id="PS00198">
    <property type="entry name" value="4FE4S_FER_1"/>
    <property type="match status" value="1"/>
</dbReference>
<accession>A0A0X8JKB1</accession>
<dbReference type="GO" id="GO:0010181">
    <property type="term" value="F:FMN binding"/>
    <property type="evidence" value="ECO:0007669"/>
    <property type="project" value="InterPro"/>
</dbReference>
<keyword evidence="3" id="KW-0411">Iron-sulfur</keyword>
<dbReference type="EMBL" id="CP014229">
    <property type="protein sequence ID" value="AMD89953.1"/>
    <property type="molecule type" value="Genomic_DNA"/>
</dbReference>
<keyword evidence="2" id="KW-0408">Iron</keyword>
<sequence>MNRTIHTLFFSPTHSSREIARTLADGLAVSLGGEQKIRDLTFPPEREESLDCAPGDVLVFAFPVYAGRVPQLLEAPLARVRGNGATAVVAAVYGNRDYDDALLEAVDLLTRRGCTVAAAGAFIAEHSLAPGVGAGRPDAEDKCVLADFARRAAAKIAAGNPAPVSVKGNRPYKERGPATDIRPKTTDACTQCMICVQGCPMGVISEDDPHQVAAGCIRCCACVKFCPVEAKYFDDPNVAKIRAMLESRCTVRREPELFL</sequence>
<dbReference type="GO" id="GO:0051536">
    <property type="term" value="F:iron-sulfur cluster binding"/>
    <property type="evidence" value="ECO:0007669"/>
    <property type="project" value="UniProtKB-KW"/>
</dbReference>
<reference evidence="7" key="1">
    <citation type="submission" date="2016-02" db="EMBL/GenBank/DDBJ databases">
        <authorList>
            <person name="Holder M.E."/>
            <person name="Ajami N.J."/>
            <person name="Petrosino J.F."/>
        </authorList>
    </citation>
    <scope>NUCLEOTIDE SEQUENCE [LARGE SCALE GENOMIC DNA]</scope>
    <source>
        <strain evidence="7">CCUG 45958</strain>
    </source>
</reference>
<dbReference type="PANTHER" id="PTHR43122">
    <property type="entry name" value="FERREDOXIN SUBUNIT OF PYRUVATE:FLAVODOXIN OXIDOREDUCTASE-RELATED"/>
    <property type="match status" value="1"/>
</dbReference>
<proteinExistence type="predicted"/>
<evidence type="ECO:0000256" key="2">
    <source>
        <dbReference type="ARBA" id="ARBA00023004"/>
    </source>
</evidence>
<dbReference type="AlphaFoldDB" id="A0A0X8JKB1"/>
<dbReference type="InterPro" id="IPR029039">
    <property type="entry name" value="Flavoprotein-like_sf"/>
</dbReference>
<feature type="domain" description="4Fe-4S ferredoxin-type" evidence="5">
    <location>
        <begin position="216"/>
        <end position="236"/>
    </location>
</feature>
<evidence type="ECO:0000313" key="7">
    <source>
        <dbReference type="Proteomes" id="UP000069241"/>
    </source>
</evidence>
<dbReference type="SUPFAM" id="SSF54862">
    <property type="entry name" value="4Fe-4S ferredoxins"/>
    <property type="match status" value="1"/>
</dbReference>
<dbReference type="GO" id="GO:0046872">
    <property type="term" value="F:metal ion binding"/>
    <property type="evidence" value="ECO:0007669"/>
    <property type="project" value="UniProtKB-KW"/>
</dbReference>
<name>A0A0X8JKB1_9BACT</name>
<dbReference type="PANTHER" id="PTHR43122:SF1">
    <property type="entry name" value="IRON-SULFUR-BINDING PROTEIN"/>
    <property type="match status" value="1"/>
</dbReference>
<dbReference type="Gene3D" id="3.30.70.20">
    <property type="match status" value="1"/>
</dbReference>
<evidence type="ECO:0000259" key="5">
    <source>
        <dbReference type="PROSITE" id="PS51379"/>
    </source>
</evidence>
<dbReference type="SUPFAM" id="SSF52218">
    <property type="entry name" value="Flavoproteins"/>
    <property type="match status" value="1"/>
</dbReference>
<keyword evidence="1" id="KW-0479">Metal-binding</keyword>
<protein>
    <submittedName>
        <fullName evidence="6">4Fe-4S ferredoxin</fullName>
    </submittedName>
</protein>
<evidence type="ECO:0000313" key="6">
    <source>
        <dbReference type="EMBL" id="AMD89953.1"/>
    </source>
</evidence>